<keyword evidence="3" id="KW-1185">Reference proteome</keyword>
<evidence type="ECO:0000256" key="1">
    <source>
        <dbReference type="SAM" id="MobiDB-lite"/>
    </source>
</evidence>
<dbReference type="PANTHER" id="PTHR12697">
    <property type="entry name" value="PBS LYASE HEAT-LIKE PROTEIN"/>
    <property type="match status" value="1"/>
</dbReference>
<name>A0AAX4FTB8_9EURY</name>
<dbReference type="KEGG" id="mrc:R6Y96_07605"/>
<dbReference type="GeneID" id="85733012"/>
<dbReference type="RefSeq" id="WP_318620680.1">
    <property type="nucleotide sequence ID" value="NZ_CP137642.1"/>
</dbReference>
<dbReference type="SMART" id="SM00185">
    <property type="entry name" value="ARM"/>
    <property type="match status" value="6"/>
</dbReference>
<feature type="region of interest" description="Disordered" evidence="1">
    <location>
        <begin position="525"/>
        <end position="544"/>
    </location>
</feature>
<dbReference type="Gene3D" id="1.25.10.10">
    <property type="entry name" value="Leucine-rich Repeat Variant"/>
    <property type="match status" value="8"/>
</dbReference>
<dbReference type="Pfam" id="PF13646">
    <property type="entry name" value="HEAT_2"/>
    <property type="match status" value="7"/>
</dbReference>
<reference evidence="2 3" key="1">
    <citation type="submission" date="2023-10" db="EMBL/GenBank/DDBJ databases">
        <title>The complete genome sequence of Methanoculleus receptaculi DSM 18860.</title>
        <authorList>
            <person name="Lai S.-J."/>
            <person name="You Y.-T."/>
            <person name="Chen S.-C."/>
        </authorList>
    </citation>
    <scope>NUCLEOTIDE SEQUENCE [LARGE SCALE GENOMIC DNA]</scope>
    <source>
        <strain evidence="2 3">DSM 18860</strain>
    </source>
</reference>
<evidence type="ECO:0000313" key="2">
    <source>
        <dbReference type="EMBL" id="WOX57163.1"/>
    </source>
</evidence>
<proteinExistence type="predicted"/>
<evidence type="ECO:0000313" key="3">
    <source>
        <dbReference type="Proteomes" id="UP001305652"/>
    </source>
</evidence>
<feature type="region of interest" description="Disordered" evidence="1">
    <location>
        <begin position="371"/>
        <end position="390"/>
    </location>
</feature>
<protein>
    <submittedName>
        <fullName evidence="2">HEAT repeat domain-containing protein</fullName>
    </submittedName>
</protein>
<dbReference type="EMBL" id="CP137642">
    <property type="protein sequence ID" value="WOX57163.1"/>
    <property type="molecule type" value="Genomic_DNA"/>
</dbReference>
<dbReference type="SUPFAM" id="SSF48371">
    <property type="entry name" value="ARM repeat"/>
    <property type="match status" value="2"/>
</dbReference>
<dbReference type="InterPro" id="IPR016024">
    <property type="entry name" value="ARM-type_fold"/>
</dbReference>
<dbReference type="InterPro" id="IPR000225">
    <property type="entry name" value="Armadillo"/>
</dbReference>
<accession>A0AAX4FTB8</accession>
<gene>
    <name evidence="2" type="ORF">R6Y96_07605</name>
</gene>
<dbReference type="Proteomes" id="UP001305652">
    <property type="component" value="Chromosome"/>
</dbReference>
<organism evidence="2 3">
    <name type="scientific">Methanoculleus receptaculi</name>
    <dbReference type="NCBI Taxonomy" id="394967"/>
    <lineage>
        <taxon>Archaea</taxon>
        <taxon>Methanobacteriati</taxon>
        <taxon>Methanobacteriota</taxon>
        <taxon>Stenosarchaea group</taxon>
        <taxon>Methanomicrobia</taxon>
        <taxon>Methanomicrobiales</taxon>
        <taxon>Methanomicrobiaceae</taxon>
        <taxon>Methanoculleus</taxon>
    </lineage>
</organism>
<dbReference type="InterPro" id="IPR004155">
    <property type="entry name" value="PBS_lyase_HEAT"/>
</dbReference>
<feature type="region of interest" description="Disordered" evidence="1">
    <location>
        <begin position="802"/>
        <end position="826"/>
    </location>
</feature>
<dbReference type="InterPro" id="IPR011989">
    <property type="entry name" value="ARM-like"/>
</dbReference>
<dbReference type="SMART" id="SM00567">
    <property type="entry name" value="EZ_HEAT"/>
    <property type="match status" value="23"/>
</dbReference>
<dbReference type="PANTHER" id="PTHR12697:SF5">
    <property type="entry name" value="DEOXYHYPUSINE HYDROXYLASE"/>
    <property type="match status" value="1"/>
</dbReference>
<sequence>MALFDRLRTDVESLRQAKDYPGLIAILDSDDPAGRTEAARALCNLGIGAIPTLLRSLERARPASQTRMLGALVSVGTPSIPLLLTLSLRADPALQTAISSAIASAGEPMFEALLPALQHDQPAIRRATVIALQGAGKKAIPHLTPALHDSNPAVRKEAARVLAGLRWTPTETSEQVEFYYLLEDWGELAKLQGAAVPILLQALESKDPRIRSESARTLGRIRDFRASPALAKAAKDRNENVRMRAVEALGHIGDPQAMPILVDALNDPRHEVRMEAAWALDRLGWVPQSNLQRVDYLIAKERWSELASMGRAAIPSLIRALKIDYSGVRIGATEALRRMGQPAISALKAESSSKDPGRRQRAKTALHYIQRRQEEETLTRPVEEDPSRYERELKEGLAIQKRFEKLFGRPRYTPVTEGSGKPQKREAEPPKQESPAAPAPVNPKKEMNLDEIIRESRMAEEAWARVKERWKAERSAPEGAIPLENLIPHDFEEAIVGMDEAGGEEGGSVLLSDEEDREPQPLEIPEIAPETPEEPEPPEPIPQMSPLERYLEALRSPDEAVRAAAVAALQGMGKEAVIYLIQALNDPHPAVRVAAADALGQMGDADAVDPLIQATHDEREDVRIAAASALARIGDRRSIQPLIHLFADRYHGVRVAAADAVAVFGRAALEALEEALSDPVTVVRVTAARAIGLIGVMESIPVLIDHLGDPAPEVRWSVARALADFGPPVIDPLSLVMRRGSRDMRLAAIDALWEIEDERVVDLLRQALDDEDEEVREKAAAALKKRQVIDVWRSALGQQVQEEVQAPKKKKKPIRQEDRKAFERSGPQEVGKLISALKEKDWQMQLNVATRLIMMGKPAVDGLIRALRTEDPEIQAAAAGILGEMRETAVEPLMDALDDSDRFVRIVAAQNLGKIGNKRAIEALISALHRETDPEVRTAVVEGLGYMGSRQAIEPLSLALQDRDERVQVAAARSLGYIGDLRALEPLIHALRDVDDRVRHAALEALKYPDETMRRSLIGALRSGDEGFRAGVAEALEAGGWVPETTEQRVLYLMAMNRWSEVEEIGADALPVLAEALDDPVVEVRANAVRAINRIGGGESVPLLIHALRDETFMVRKRAERGLVEMGEAALPGLEEALEEMEGKERETLQRIIDEIRARNVVEEG</sequence>
<dbReference type="AlphaFoldDB" id="A0AAX4FTB8"/>
<dbReference type="Pfam" id="PF03130">
    <property type="entry name" value="HEAT_PBS"/>
    <property type="match status" value="1"/>
</dbReference>
<feature type="compositionally biased region" description="Basic and acidic residues" evidence="1">
    <location>
        <begin position="814"/>
        <end position="823"/>
    </location>
</feature>
<feature type="region of interest" description="Disordered" evidence="1">
    <location>
        <begin position="409"/>
        <end position="447"/>
    </location>
</feature>
<dbReference type="GO" id="GO:0016491">
    <property type="term" value="F:oxidoreductase activity"/>
    <property type="evidence" value="ECO:0007669"/>
    <property type="project" value="TreeGrafter"/>
</dbReference>